<name>A0AAD4JBA6_PERFH</name>
<feature type="domain" description="MULE transposase" evidence="1">
    <location>
        <begin position="62"/>
        <end position="141"/>
    </location>
</feature>
<evidence type="ECO:0000313" key="3">
    <source>
        <dbReference type="Proteomes" id="UP001190926"/>
    </source>
</evidence>
<dbReference type="AlphaFoldDB" id="A0AAD4JBA6"/>
<dbReference type="PANTHER" id="PTHR47718">
    <property type="entry name" value="OS01G0519700 PROTEIN"/>
    <property type="match status" value="1"/>
</dbReference>
<dbReference type="PANTHER" id="PTHR47718:SF13">
    <property type="entry name" value="OS09G0290500 PROTEIN"/>
    <property type="match status" value="1"/>
</dbReference>
<evidence type="ECO:0000313" key="2">
    <source>
        <dbReference type="EMBL" id="KAH6830639.1"/>
    </source>
</evidence>
<dbReference type="Pfam" id="PF10551">
    <property type="entry name" value="MULE"/>
    <property type="match status" value="1"/>
</dbReference>
<sequence>MELSIDNTIDDDEYVDPTTEAYNFDEYDDVSGAVDHEIPISGNSDSQLEAGQVNGNVGPQPVSFDTTYLVNRHQMSFAAFIGVNHHGHSILLGCALVTRENTTSFKWMVSNWPAAMGGVAYVGIITDQDESIKQALHESVFESKRTRSWSRAFQRPSLTKEVFYA</sequence>
<comment type="caution">
    <text evidence="2">The sequence shown here is derived from an EMBL/GenBank/DDBJ whole genome shotgun (WGS) entry which is preliminary data.</text>
</comment>
<organism evidence="2 3">
    <name type="scientific">Perilla frutescens var. hirtella</name>
    <name type="common">Perilla citriodora</name>
    <name type="synonym">Perilla setoyensis</name>
    <dbReference type="NCBI Taxonomy" id="608512"/>
    <lineage>
        <taxon>Eukaryota</taxon>
        <taxon>Viridiplantae</taxon>
        <taxon>Streptophyta</taxon>
        <taxon>Embryophyta</taxon>
        <taxon>Tracheophyta</taxon>
        <taxon>Spermatophyta</taxon>
        <taxon>Magnoliopsida</taxon>
        <taxon>eudicotyledons</taxon>
        <taxon>Gunneridae</taxon>
        <taxon>Pentapetalae</taxon>
        <taxon>asterids</taxon>
        <taxon>lamiids</taxon>
        <taxon>Lamiales</taxon>
        <taxon>Lamiaceae</taxon>
        <taxon>Nepetoideae</taxon>
        <taxon>Elsholtzieae</taxon>
        <taxon>Perilla</taxon>
    </lineage>
</organism>
<keyword evidence="3" id="KW-1185">Reference proteome</keyword>
<dbReference type="EMBL" id="SDAM02000095">
    <property type="protein sequence ID" value="KAH6830639.1"/>
    <property type="molecule type" value="Genomic_DNA"/>
</dbReference>
<gene>
    <name evidence="2" type="ORF">C2S53_010118</name>
</gene>
<reference evidence="2 3" key="1">
    <citation type="journal article" date="2021" name="Nat. Commun.">
        <title>Incipient diploidization of the medicinal plant Perilla within 10,000 years.</title>
        <authorList>
            <person name="Zhang Y."/>
            <person name="Shen Q."/>
            <person name="Leng L."/>
            <person name="Zhang D."/>
            <person name="Chen S."/>
            <person name="Shi Y."/>
            <person name="Ning Z."/>
            <person name="Chen S."/>
        </authorList>
    </citation>
    <scope>NUCLEOTIDE SEQUENCE [LARGE SCALE GENOMIC DNA]</scope>
    <source>
        <strain evidence="3">cv. PC099</strain>
    </source>
</reference>
<protein>
    <recommendedName>
        <fullName evidence="1">MULE transposase domain-containing protein</fullName>
    </recommendedName>
</protein>
<proteinExistence type="predicted"/>
<dbReference type="InterPro" id="IPR018289">
    <property type="entry name" value="MULE_transposase_dom"/>
</dbReference>
<accession>A0AAD4JBA6</accession>
<dbReference type="Proteomes" id="UP001190926">
    <property type="component" value="Unassembled WGS sequence"/>
</dbReference>
<evidence type="ECO:0000259" key="1">
    <source>
        <dbReference type="Pfam" id="PF10551"/>
    </source>
</evidence>